<organism evidence="2 6">
    <name type="scientific">Blattamonas nauphoetae</name>
    <dbReference type="NCBI Taxonomy" id="2049346"/>
    <lineage>
        <taxon>Eukaryota</taxon>
        <taxon>Metamonada</taxon>
        <taxon>Preaxostyla</taxon>
        <taxon>Oxymonadida</taxon>
        <taxon>Blattamonas</taxon>
    </lineage>
</organism>
<evidence type="ECO:0000313" key="6">
    <source>
        <dbReference type="Proteomes" id="UP001281761"/>
    </source>
</evidence>
<dbReference type="EMBL" id="JARBJD010000089">
    <property type="protein sequence ID" value="KAK2953585.1"/>
    <property type="molecule type" value="Genomic_DNA"/>
</dbReference>
<feature type="region of interest" description="Disordered" evidence="1">
    <location>
        <begin position="1"/>
        <end position="38"/>
    </location>
</feature>
<evidence type="ECO:0000256" key="1">
    <source>
        <dbReference type="SAM" id="MobiDB-lite"/>
    </source>
</evidence>
<gene>
    <name evidence="5" type="ORF">BLNAU_11387</name>
    <name evidence="4" type="ORF">BLNAU_11449</name>
    <name evidence="3" type="ORF">BLNAU_18801</name>
    <name evidence="2" type="ORF">BLNAU_19735</name>
</gene>
<evidence type="ECO:0000313" key="5">
    <source>
        <dbReference type="EMBL" id="KAK2953666.1"/>
    </source>
</evidence>
<name>A0ABQ9X0M7_9EUKA</name>
<dbReference type="EMBL" id="JARBJD010000088">
    <property type="protein sequence ID" value="KAK2953666.1"/>
    <property type="molecule type" value="Genomic_DNA"/>
</dbReference>
<evidence type="ECO:0000313" key="4">
    <source>
        <dbReference type="EMBL" id="KAK2953585.1"/>
    </source>
</evidence>
<evidence type="ECO:0000313" key="3">
    <source>
        <dbReference type="EMBL" id="KAK2946280.1"/>
    </source>
</evidence>
<feature type="compositionally biased region" description="Basic and acidic residues" evidence="1">
    <location>
        <begin position="1"/>
        <end position="10"/>
    </location>
</feature>
<dbReference type="EMBL" id="JARBJD010000264">
    <property type="protein sequence ID" value="KAK2945346.1"/>
    <property type="molecule type" value="Genomic_DNA"/>
</dbReference>
<dbReference type="EMBL" id="JARBJD010000232">
    <property type="protein sequence ID" value="KAK2946280.1"/>
    <property type="molecule type" value="Genomic_DNA"/>
</dbReference>
<keyword evidence="6" id="KW-1185">Reference proteome</keyword>
<reference evidence="2 6" key="1">
    <citation type="journal article" date="2022" name="bioRxiv">
        <title>Genomics of Preaxostyla Flagellates Illuminates Evolutionary Transitions and the Path Towards Mitochondrial Loss.</title>
        <authorList>
            <person name="Novak L.V.F."/>
            <person name="Treitli S.C."/>
            <person name="Pyrih J."/>
            <person name="Halakuc P."/>
            <person name="Pipaliya S.V."/>
            <person name="Vacek V."/>
            <person name="Brzon O."/>
            <person name="Soukal P."/>
            <person name="Eme L."/>
            <person name="Dacks J.B."/>
            <person name="Karnkowska A."/>
            <person name="Elias M."/>
            <person name="Hampl V."/>
        </authorList>
    </citation>
    <scope>NUCLEOTIDE SEQUENCE [LARGE SCALE GENOMIC DNA]</scope>
    <source>
        <strain evidence="2">NAU3</strain>
        <tissue evidence="2">Gut</tissue>
    </source>
</reference>
<sequence>MIPRDSDTRHICHPNTDNSLRFPEKDTNRTSCVPARDEKQTELGKCCYSHTSHVHRHRREEGDPALRVIAGVPGNEDDRQSHAFGCELVDLGPHVLPVHLSRVGPVCS</sequence>
<evidence type="ECO:0000313" key="2">
    <source>
        <dbReference type="EMBL" id="KAK2945346.1"/>
    </source>
</evidence>
<dbReference type="Proteomes" id="UP001281761">
    <property type="component" value="Unassembled WGS sequence"/>
</dbReference>
<accession>A0ABQ9X0M7</accession>
<proteinExistence type="predicted"/>
<comment type="caution">
    <text evidence="2">The sequence shown here is derived from an EMBL/GenBank/DDBJ whole genome shotgun (WGS) entry which is preliminary data.</text>
</comment>
<protein>
    <submittedName>
        <fullName evidence="2">Uncharacterized protein</fullName>
    </submittedName>
</protein>